<dbReference type="PROSITE" id="PS51257">
    <property type="entry name" value="PROKAR_LIPOPROTEIN"/>
    <property type="match status" value="1"/>
</dbReference>
<dbReference type="Proteomes" id="UP000018550">
    <property type="component" value="Chromosome"/>
</dbReference>
<proteinExistence type="predicted"/>
<keyword evidence="3" id="KW-1185">Reference proteome</keyword>
<keyword evidence="1" id="KW-0732">Signal</keyword>
<dbReference type="RefSeq" id="WP_023789167.1">
    <property type="nucleotide sequence ID" value="NC_022998.1"/>
</dbReference>
<dbReference type="STRING" id="1276258.SAPIS_v1c03870"/>
<evidence type="ECO:0000313" key="2">
    <source>
        <dbReference type="EMBL" id="AHB36233.1"/>
    </source>
</evidence>
<dbReference type="OrthoDB" id="391357at2"/>
<name>V5RIE0_SPIAP</name>
<dbReference type="InterPro" id="IPR054816">
    <property type="entry name" value="Lipoprotein_mollicutes-type_CS"/>
</dbReference>
<dbReference type="HOGENOM" id="CLU_1766860_0_0_14"/>
<feature type="signal peptide" evidence="1">
    <location>
        <begin position="1"/>
        <end position="20"/>
    </location>
</feature>
<protein>
    <recommendedName>
        <fullName evidence="4">Lipoprotein</fullName>
    </recommendedName>
</protein>
<evidence type="ECO:0000256" key="1">
    <source>
        <dbReference type="SAM" id="SignalP"/>
    </source>
</evidence>
<reference evidence="2 3" key="1">
    <citation type="journal article" date="2014" name="Genome Announc.">
        <title>Complete Genome Sequence of Spiroplasma apis B31T (ATCC 33834), a Bacterium Associated with May Disease of Honeybees (Apis mellifera).</title>
        <authorList>
            <person name="Ku C."/>
            <person name="Lo W.S."/>
            <person name="Chen L.L."/>
            <person name="Kuo C.H."/>
        </authorList>
    </citation>
    <scope>NUCLEOTIDE SEQUENCE [LARGE SCALE GENOMIC DNA]</scope>
    <source>
        <strain evidence="2">B31</strain>
    </source>
</reference>
<dbReference type="KEGG" id="sapi:SAPIS_v1c03870"/>
<dbReference type="AlphaFoldDB" id="V5RIE0"/>
<evidence type="ECO:0000313" key="3">
    <source>
        <dbReference type="Proteomes" id="UP000018550"/>
    </source>
</evidence>
<gene>
    <name evidence="2" type="ORF">SAPIS_v1c03870</name>
</gene>
<accession>V5RIE0</accession>
<feature type="chain" id="PRO_5004740340" description="Lipoprotein" evidence="1">
    <location>
        <begin position="21"/>
        <end position="147"/>
    </location>
</feature>
<evidence type="ECO:0008006" key="4">
    <source>
        <dbReference type="Google" id="ProtNLM"/>
    </source>
</evidence>
<sequence>MKKLIMLGAFALTASSSTLAVSCSENIPEFSTTKRLGFLDKTEFTSKTDRITIFIILPEDLSSKYKFDVFFNNADSTKKDETLKVSELKQNADNKRIYHGEITFNAEAEYPKTEKVVKLNIGFKDVITQRIFADKEITIKPETSKVD</sequence>
<dbReference type="PATRIC" id="fig|1276258.3.peg.385"/>
<organism evidence="2 3">
    <name type="scientific">Spiroplasma apis B31</name>
    <dbReference type="NCBI Taxonomy" id="1276258"/>
    <lineage>
        <taxon>Bacteria</taxon>
        <taxon>Bacillati</taxon>
        <taxon>Mycoplasmatota</taxon>
        <taxon>Mollicutes</taxon>
        <taxon>Entomoplasmatales</taxon>
        <taxon>Spiroplasmataceae</taxon>
        <taxon>Spiroplasma</taxon>
    </lineage>
</organism>
<dbReference type="EMBL" id="CP006682">
    <property type="protein sequence ID" value="AHB36233.1"/>
    <property type="molecule type" value="Genomic_DNA"/>
</dbReference>
<dbReference type="NCBIfam" id="NF038029">
    <property type="entry name" value="LP_plasma"/>
    <property type="match status" value="1"/>
</dbReference>